<dbReference type="SUPFAM" id="SSF50814">
    <property type="entry name" value="Lipocalins"/>
    <property type="match status" value="1"/>
</dbReference>
<dbReference type="Proteomes" id="UP001378592">
    <property type="component" value="Unassembled WGS sequence"/>
</dbReference>
<dbReference type="GO" id="GO:0006629">
    <property type="term" value="P:lipid metabolic process"/>
    <property type="evidence" value="ECO:0007669"/>
    <property type="project" value="TreeGrafter"/>
</dbReference>
<comment type="caution">
    <text evidence="4">The sequence shown here is derived from an EMBL/GenBank/DDBJ whole genome shotgun (WGS) entry which is preliminary data.</text>
</comment>
<dbReference type="GO" id="GO:0005737">
    <property type="term" value="C:cytoplasm"/>
    <property type="evidence" value="ECO:0007669"/>
    <property type="project" value="TreeGrafter"/>
</dbReference>
<dbReference type="InterPro" id="IPR012674">
    <property type="entry name" value="Calycin"/>
</dbReference>
<evidence type="ECO:0000313" key="5">
    <source>
        <dbReference type="Proteomes" id="UP001378592"/>
    </source>
</evidence>
<dbReference type="EMBL" id="JAZDUA010000649">
    <property type="protein sequence ID" value="KAK7790274.1"/>
    <property type="molecule type" value="Genomic_DNA"/>
</dbReference>
<dbReference type="GO" id="GO:0000302">
    <property type="term" value="P:response to reactive oxygen species"/>
    <property type="evidence" value="ECO:0007669"/>
    <property type="project" value="TreeGrafter"/>
</dbReference>
<dbReference type="Pfam" id="PF08212">
    <property type="entry name" value="Lipocalin_2"/>
    <property type="match status" value="1"/>
</dbReference>
<reference evidence="4 5" key="1">
    <citation type="submission" date="2024-03" db="EMBL/GenBank/DDBJ databases">
        <title>The genome assembly and annotation of the cricket Gryllus longicercus Weissman &amp; Gray.</title>
        <authorList>
            <person name="Szrajer S."/>
            <person name="Gray D."/>
            <person name="Ylla G."/>
        </authorList>
    </citation>
    <scope>NUCLEOTIDE SEQUENCE [LARGE SCALE GENOMIC DNA]</scope>
    <source>
        <strain evidence="4">DAG 2021-001</strain>
        <tissue evidence="4">Whole body minus gut</tissue>
    </source>
</reference>
<dbReference type="AlphaFoldDB" id="A0AAN9V6P0"/>
<feature type="domain" description="Lipocalin/cytosolic fatty-acid binding" evidence="3">
    <location>
        <begin position="2"/>
        <end position="147"/>
    </location>
</feature>
<dbReference type="PIRSF" id="PIRSF036893">
    <property type="entry name" value="Lipocalin_ApoD"/>
    <property type="match status" value="1"/>
</dbReference>
<dbReference type="InterPro" id="IPR000566">
    <property type="entry name" value="Lipocln_cytosolic_FA-bd_dom"/>
</dbReference>
<dbReference type="Gene3D" id="2.40.128.20">
    <property type="match status" value="1"/>
</dbReference>
<comment type="similarity">
    <text evidence="1 2">Belongs to the calycin superfamily. Lipocalin family.</text>
</comment>
<evidence type="ECO:0000313" key="4">
    <source>
        <dbReference type="EMBL" id="KAK7790274.1"/>
    </source>
</evidence>
<evidence type="ECO:0000256" key="1">
    <source>
        <dbReference type="ARBA" id="ARBA00006889"/>
    </source>
</evidence>
<proteinExistence type="inferred from homology"/>
<dbReference type="PANTHER" id="PTHR10612:SF41">
    <property type="entry name" value="GLIAL LAZARILLO, ISOFORM A"/>
    <property type="match status" value="1"/>
</dbReference>
<evidence type="ECO:0000259" key="3">
    <source>
        <dbReference type="Pfam" id="PF08212"/>
    </source>
</evidence>
<organism evidence="4 5">
    <name type="scientific">Gryllus longicercus</name>
    <dbReference type="NCBI Taxonomy" id="2509291"/>
    <lineage>
        <taxon>Eukaryota</taxon>
        <taxon>Metazoa</taxon>
        <taxon>Ecdysozoa</taxon>
        <taxon>Arthropoda</taxon>
        <taxon>Hexapoda</taxon>
        <taxon>Insecta</taxon>
        <taxon>Pterygota</taxon>
        <taxon>Neoptera</taxon>
        <taxon>Polyneoptera</taxon>
        <taxon>Orthoptera</taxon>
        <taxon>Ensifera</taxon>
        <taxon>Gryllidea</taxon>
        <taxon>Grylloidea</taxon>
        <taxon>Gryllidae</taxon>
        <taxon>Gryllinae</taxon>
        <taxon>Gryllus</taxon>
    </lineage>
</organism>
<protein>
    <recommendedName>
        <fullName evidence="3">Lipocalin/cytosolic fatty-acid binding domain-containing protein</fullName>
    </recommendedName>
</protein>
<dbReference type="InterPro" id="IPR022271">
    <property type="entry name" value="Lipocalin_ApoD"/>
</dbReference>
<gene>
    <name evidence="4" type="ORF">R5R35_012640</name>
</gene>
<sequence>MFGGKWYEVERSFYLYEIASSCTSLFFNVKKSGNIKVAVKSVNKWTGSPSISLGTANPISNGSAILNYRVSTRLPAAVARIMPGVGLYTILDTDYEEYALLWSCSDLALMHADLLWVLGRKHELPVWARAQVYNKLAELNIDSDRLTLSRHDNCPLF</sequence>
<name>A0AAN9V6P0_9ORTH</name>
<evidence type="ECO:0000256" key="2">
    <source>
        <dbReference type="PIRNR" id="PIRNR036893"/>
    </source>
</evidence>
<dbReference type="PANTHER" id="PTHR10612">
    <property type="entry name" value="APOLIPOPROTEIN D"/>
    <property type="match status" value="1"/>
</dbReference>
<accession>A0AAN9V6P0</accession>
<keyword evidence="5" id="KW-1185">Reference proteome</keyword>